<dbReference type="Proteomes" id="UP000885417">
    <property type="component" value="Unassembled WGS sequence"/>
</dbReference>
<comment type="caution">
    <text evidence="2">The sequence shown here is derived from an EMBL/GenBank/DDBJ whole genome shotgun (WGS) entry which is preliminary data.</text>
</comment>
<name>A0A3J8WSS5_SALER</name>
<reference evidence="2" key="1">
    <citation type="submission" date="2018-10" db="EMBL/GenBank/DDBJ databases">
        <authorList>
            <consortium name="PulseNet: The National Subtyping Network for Foodborne Disease Surveillance"/>
            <person name="Tarr C.L."/>
            <person name="Trees E."/>
            <person name="Katz L.S."/>
            <person name="Carleton-Romer H.A."/>
            <person name="Stroika S."/>
            <person name="Kucerova Z."/>
            <person name="Roache K.F."/>
            <person name="Sabol A.L."/>
            <person name="Besser J."/>
            <person name="Gerner-Smidt P."/>
        </authorList>
    </citation>
    <scope>NUCLEOTIDE SEQUENCE [LARGE SCALE GENOMIC DNA]</scope>
    <source>
        <strain evidence="2">PNUSAS059279</strain>
    </source>
</reference>
<feature type="compositionally biased region" description="Polar residues" evidence="1">
    <location>
        <begin position="261"/>
        <end position="280"/>
    </location>
</feature>
<proteinExistence type="predicted"/>
<sequence>MTDTLKILKAEADQKKLEAENLRAQTKAAYAAAARAQVAYITEERHLKAMGTDKPVDSAQEATTEVITHSHSNPASSPEDYHRDKIAQSEAIITNLEYEISKEKDRLDIYKQNLRESQSGESLTAPSSERDERAEFWLEQIQTKYRNYSDSEIAINLNKAGLSSIDLCHLVVDMARIIKSETAENLKVIDIMKNRDGLLTTPGNVKDSIYYHICKSQGIDLSTKSVKARPSVIREALNRWASDNAFQESNRIMRHWASLTHTQRSAGGSKSQSPRGNSNKAEALKHYAPGMTAKKFRKKLEIKGFTLTETDRTLQNWMKEAKAKNENS</sequence>
<evidence type="ECO:0000313" key="2">
    <source>
        <dbReference type="EMBL" id="MFX62521.1"/>
    </source>
</evidence>
<gene>
    <name evidence="2" type="ORF">ED173_05915</name>
</gene>
<accession>A0A3J8WSS5</accession>
<feature type="region of interest" description="Disordered" evidence="1">
    <location>
        <begin position="261"/>
        <end position="286"/>
    </location>
</feature>
<dbReference type="EMBL" id="RNGN01000012">
    <property type="protein sequence ID" value="MFX62521.1"/>
    <property type="molecule type" value="Genomic_DNA"/>
</dbReference>
<protein>
    <submittedName>
        <fullName evidence="2">Uncharacterized protein</fullName>
    </submittedName>
</protein>
<organism evidence="2">
    <name type="scientific">Salmonella enterica</name>
    <name type="common">Salmonella choleraesuis</name>
    <dbReference type="NCBI Taxonomy" id="28901"/>
    <lineage>
        <taxon>Bacteria</taxon>
        <taxon>Pseudomonadati</taxon>
        <taxon>Pseudomonadota</taxon>
        <taxon>Gammaproteobacteria</taxon>
        <taxon>Enterobacterales</taxon>
        <taxon>Enterobacteriaceae</taxon>
        <taxon>Salmonella</taxon>
    </lineage>
</organism>
<dbReference type="AlphaFoldDB" id="A0A3J8WSS5"/>
<evidence type="ECO:0000256" key="1">
    <source>
        <dbReference type="SAM" id="MobiDB-lite"/>
    </source>
</evidence>